<name>A0A5J4Q2Q6_9ZZZZ</name>
<protein>
    <recommendedName>
        <fullName evidence="2">DUF3575 domain-containing protein</fullName>
    </recommendedName>
</protein>
<evidence type="ECO:0008006" key="2">
    <source>
        <dbReference type="Google" id="ProtNLM"/>
    </source>
</evidence>
<reference evidence="1" key="1">
    <citation type="submission" date="2019-03" db="EMBL/GenBank/DDBJ databases">
        <title>Single cell metagenomics reveals metabolic interactions within the superorganism composed of flagellate Streblomastix strix and complex community of Bacteroidetes bacteria on its surface.</title>
        <authorList>
            <person name="Treitli S.C."/>
            <person name="Kolisko M."/>
            <person name="Husnik F."/>
            <person name="Keeling P."/>
            <person name="Hampl V."/>
        </authorList>
    </citation>
    <scope>NUCLEOTIDE SEQUENCE</scope>
    <source>
        <strain evidence="1">STM</strain>
    </source>
</reference>
<proteinExistence type="predicted"/>
<gene>
    <name evidence="1" type="ORF">EZS27_034302</name>
</gene>
<dbReference type="Pfam" id="PF12099">
    <property type="entry name" value="DUF3575"/>
    <property type="match status" value="1"/>
</dbReference>
<organism evidence="1">
    <name type="scientific">termite gut metagenome</name>
    <dbReference type="NCBI Taxonomy" id="433724"/>
    <lineage>
        <taxon>unclassified sequences</taxon>
        <taxon>metagenomes</taxon>
        <taxon>organismal metagenomes</taxon>
    </lineage>
</organism>
<comment type="caution">
    <text evidence="1">The sequence shown here is derived from an EMBL/GenBank/DDBJ whole genome shotgun (WGS) entry which is preliminary data.</text>
</comment>
<dbReference type="InterPro" id="IPR021958">
    <property type="entry name" value="DUF3575"/>
</dbReference>
<feature type="non-terminal residue" evidence="1">
    <location>
        <position position="1"/>
    </location>
</feature>
<dbReference type="EMBL" id="SNRY01005342">
    <property type="protein sequence ID" value="KAA6315204.1"/>
    <property type="molecule type" value="Genomic_DNA"/>
</dbReference>
<sequence length="299" mass="34609">SYDQKESEIKWLAKGATYRYLVENILFSQRRVDVYVSVRYEKDTSLSQSQPEVAVPEIVSPEEIVKEPEPLLPQSQPEVVVSEIVSPEEVVKEPEPLLPQSQPEVVVPEIVPPEEIVKEPVSFFGPFSEQVTHNFWIVKTNLLYWEAGVFNIGVEYPVGDRFSIDFPVVYSPYTIKNSWRIQVMGIQPEFRWWVGDQQMFGHFLGFHTHLSYYNVSTDELDRYQDKDGKTPLWGAGLSYGYVLPLRERWNIEFTAGAGYARLVYDVFYNVNHGMKYDTVSKNYWGLTRAGITLVYKLNN</sequence>
<dbReference type="AlphaFoldDB" id="A0A5J4Q2Q6"/>
<evidence type="ECO:0000313" key="1">
    <source>
        <dbReference type="EMBL" id="KAA6315204.1"/>
    </source>
</evidence>
<accession>A0A5J4Q2Q6</accession>